<protein>
    <submittedName>
        <fullName evidence="1">Uncharacterized protein</fullName>
    </submittedName>
</protein>
<evidence type="ECO:0000313" key="2">
    <source>
        <dbReference type="Proteomes" id="UP000003039"/>
    </source>
</evidence>
<reference evidence="1 2" key="1">
    <citation type="journal article" date="2004" name="Appl. Environ. Microbiol.">
        <title>Mineralization of individual congeners of linear alkylbenzenesulfonate by defined pairs of heterotrophic bacteria.</title>
        <authorList>
            <person name="Schleheck D."/>
            <person name="Knepper T.P."/>
            <person name="Fischer K."/>
            <person name="Cook A.M."/>
        </authorList>
    </citation>
    <scope>NUCLEOTIDE SEQUENCE [LARGE SCALE GENOMIC DNA]</scope>
    <source>
        <strain evidence="2">DSM 14576 / KF-1</strain>
    </source>
</reference>
<sequence precursor="true">MFQVTSKTQAPPMAPRFTTLVTAGTLAIAACAEAAQKSKPTTTNLLTTQAQIDDLFILIPL</sequence>
<proteinExistence type="predicted"/>
<organism evidence="1 2">
    <name type="scientific">Comamonas testosteroni (strain DSM 14576 / KF-1)</name>
    <name type="common">Pseudomonas testosteroni</name>
    <dbReference type="NCBI Taxonomy" id="399795"/>
    <lineage>
        <taxon>Bacteria</taxon>
        <taxon>Pseudomonadati</taxon>
        <taxon>Pseudomonadota</taxon>
        <taxon>Betaproteobacteria</taxon>
        <taxon>Burkholderiales</taxon>
        <taxon>Comamonadaceae</taxon>
        <taxon>Comamonas</taxon>
    </lineage>
</organism>
<dbReference type="Proteomes" id="UP000003039">
    <property type="component" value="Unassembled WGS sequence"/>
</dbReference>
<gene>
    <name evidence="1" type="ORF">CtesDRAFT_PD1231</name>
</gene>
<dbReference type="EMBL" id="AAUJ02000001">
    <property type="protein sequence ID" value="EED66285.1"/>
    <property type="molecule type" value="Genomic_DNA"/>
</dbReference>
<accession>B7X0D5</accession>
<dbReference type="PROSITE" id="PS51257">
    <property type="entry name" value="PROKAR_LIPOPROTEIN"/>
    <property type="match status" value="1"/>
</dbReference>
<name>B7X0D5_COMTK</name>
<comment type="caution">
    <text evidence="1">The sequence shown here is derived from an EMBL/GenBank/DDBJ whole genome shotgun (WGS) entry which is preliminary data.</text>
</comment>
<evidence type="ECO:0000313" key="1">
    <source>
        <dbReference type="EMBL" id="EED66285.1"/>
    </source>
</evidence>
<dbReference type="AlphaFoldDB" id="B7X0D5"/>